<proteinExistence type="predicted"/>
<dbReference type="OrthoDB" id="6130713at2759"/>
<reference evidence="2 3" key="1">
    <citation type="submission" date="2018-09" db="EMBL/GenBank/DDBJ databases">
        <title>Genomic investigation of the strawberry pathogen Phytophthora fragariae indicates pathogenicity is determined by transcriptional variation in three key races.</title>
        <authorList>
            <person name="Adams T.M."/>
            <person name="Armitage A.D."/>
            <person name="Sobczyk M.K."/>
            <person name="Bates H.J."/>
            <person name="Dunwell J.M."/>
            <person name="Nellist C.F."/>
            <person name="Harrison R.J."/>
        </authorList>
    </citation>
    <scope>NUCLEOTIDE SEQUENCE [LARGE SCALE GENOMIC DNA]</scope>
    <source>
        <strain evidence="2 3">SCRP324</strain>
    </source>
</reference>
<feature type="region of interest" description="Disordered" evidence="1">
    <location>
        <begin position="246"/>
        <end position="310"/>
    </location>
</feature>
<feature type="compositionally biased region" description="Polar residues" evidence="1">
    <location>
        <begin position="272"/>
        <end position="288"/>
    </location>
</feature>
<evidence type="ECO:0000313" key="3">
    <source>
        <dbReference type="Proteomes" id="UP000435112"/>
    </source>
</evidence>
<gene>
    <name evidence="2" type="ORF">PR002_g11691</name>
</gene>
<feature type="compositionally biased region" description="Low complexity" evidence="1">
    <location>
        <begin position="246"/>
        <end position="259"/>
    </location>
</feature>
<organism evidence="2 3">
    <name type="scientific">Phytophthora rubi</name>
    <dbReference type="NCBI Taxonomy" id="129364"/>
    <lineage>
        <taxon>Eukaryota</taxon>
        <taxon>Sar</taxon>
        <taxon>Stramenopiles</taxon>
        <taxon>Oomycota</taxon>
        <taxon>Peronosporomycetes</taxon>
        <taxon>Peronosporales</taxon>
        <taxon>Peronosporaceae</taxon>
        <taxon>Phytophthora</taxon>
    </lineage>
</organism>
<dbReference type="Proteomes" id="UP000435112">
    <property type="component" value="Unassembled WGS sequence"/>
</dbReference>
<sequence length="756" mass="83397">MPPTSQLRCQLPDHRKKRKAPCPSCSSCKSQEEEKEKRRNPGTSSTLAKLQDVMRILGCDDEERLAEWPALKKIPLEIFDQAATYAIQLLAKLITSVSGSPPTPPEERRTLLRMVGELVVADEDGLTVGESNLIAGNLTSLTIKGEEVHAEELASLDACLQRLSGQLFRYIKHAARAVWQHARIADAMIDAVKNPATKKSVLFVDLDHKQKVLGRKLVENQIEYFGKVGMSLLGAMIMSAPSAGTAASASSSAQSPTNSVVAENPESRRSLHSNNQSSEVSATRSNVAGSAESEYDPESRDHNGAESSTGADGVGVSLHFVDMIVNNGTQDLFQVISCMEALIIHLHEAFPEATGLVPVSDNASVFASGEWIPWVIKLTRKYPHLRVSRYMNTEAQTGRDMLDAHFSFLNRKVSAFVTKDNAVQTPVELFSALTDDGGVANTTTLLVIVDLEKAEHFNNAKQSFSSKIRSGVRRIHDTIYDDACATVCSDSTPMCRVYTNSGVPNGVMTGVLDKRENKSRFPPYVCPQTFAEQIVGSVGEKTLSSEPHAVGPTVTPDDKLTGVEVLKKITSLKEVRLRKSLSEALATERTTDIASSADCSPGQNAEVGRCVYCSKRYASAVALEQHQLTCTKYVFRDKAELIVAALQEFFTSSKQTFAETRSRSVSDGVDAMDVSPRRSRKNWTEKDTVNEFASLPHHLREAIQAYFTEERKRERKVRPQDIVAFLTESVVRRTDWEARFLLTEQRLKTELSRLSR</sequence>
<evidence type="ECO:0008006" key="4">
    <source>
        <dbReference type="Google" id="ProtNLM"/>
    </source>
</evidence>
<evidence type="ECO:0000256" key="1">
    <source>
        <dbReference type="SAM" id="MobiDB-lite"/>
    </source>
</evidence>
<feature type="region of interest" description="Disordered" evidence="1">
    <location>
        <begin position="1"/>
        <end position="45"/>
    </location>
</feature>
<comment type="caution">
    <text evidence="2">The sequence shown here is derived from an EMBL/GenBank/DDBJ whole genome shotgun (WGS) entry which is preliminary data.</text>
</comment>
<evidence type="ECO:0000313" key="2">
    <source>
        <dbReference type="EMBL" id="KAE9023533.1"/>
    </source>
</evidence>
<accession>A0A6A3M5I5</accession>
<protein>
    <recommendedName>
        <fullName evidence="4">C2H2-type domain-containing protein</fullName>
    </recommendedName>
</protein>
<feature type="compositionally biased region" description="Basic and acidic residues" evidence="1">
    <location>
        <begin position="30"/>
        <end position="39"/>
    </location>
</feature>
<dbReference type="AlphaFoldDB" id="A0A6A3M5I5"/>
<name>A0A6A3M5I5_9STRA</name>
<dbReference type="EMBL" id="QXFU01000709">
    <property type="protein sequence ID" value="KAE9023533.1"/>
    <property type="molecule type" value="Genomic_DNA"/>
</dbReference>